<protein>
    <recommendedName>
        <fullName evidence="6 11">Coproporphyrinogen III oxidase</fullName>
        <ecNumber evidence="5 11">1.3.3.15</ecNumber>
    </recommendedName>
</protein>
<dbReference type="PANTHER" id="PTHR42923">
    <property type="entry name" value="PROTOPORPHYRINOGEN OXIDASE"/>
    <property type="match status" value="1"/>
</dbReference>
<dbReference type="InterPro" id="IPR002937">
    <property type="entry name" value="Amino_oxidase"/>
</dbReference>
<keyword evidence="7 11" id="KW-0285">Flavoprotein</keyword>
<comment type="similarity">
    <text evidence="4 11">Belongs to the protoporphyrinogen/coproporphyrinogen oxidase family. Coproporphyrinogen III oxidase subfamily.</text>
</comment>
<evidence type="ECO:0000313" key="14">
    <source>
        <dbReference type="Proteomes" id="UP001597079"/>
    </source>
</evidence>
<evidence type="ECO:0000256" key="1">
    <source>
        <dbReference type="ARBA" id="ARBA00001755"/>
    </source>
</evidence>
<dbReference type="InterPro" id="IPR050464">
    <property type="entry name" value="Zeta_carotene_desat/Oxidored"/>
</dbReference>
<keyword evidence="14" id="KW-1185">Reference proteome</keyword>
<dbReference type="SUPFAM" id="SSF54373">
    <property type="entry name" value="FAD-linked reductases, C-terminal domain"/>
    <property type="match status" value="1"/>
</dbReference>
<comment type="pathway">
    <text evidence="3 11">Porphyrin-containing compound metabolism; protoheme biosynthesis.</text>
</comment>
<accession>A0ABW4JPW0</accession>
<comment type="caution">
    <text evidence="13">The sequence shown here is derived from an EMBL/GenBank/DDBJ whole genome shotgun (WGS) entry which is preliminary data.</text>
</comment>
<name>A0ABW4JPW0_9BACL</name>
<evidence type="ECO:0000256" key="7">
    <source>
        <dbReference type="ARBA" id="ARBA00022630"/>
    </source>
</evidence>
<dbReference type="Pfam" id="PF01593">
    <property type="entry name" value="Amino_oxidase"/>
    <property type="match status" value="1"/>
</dbReference>
<organism evidence="13 14">
    <name type="scientific">Alicyclobacillus fodiniaquatilis</name>
    <dbReference type="NCBI Taxonomy" id="1661150"/>
    <lineage>
        <taxon>Bacteria</taxon>
        <taxon>Bacillati</taxon>
        <taxon>Bacillota</taxon>
        <taxon>Bacilli</taxon>
        <taxon>Bacillales</taxon>
        <taxon>Alicyclobacillaceae</taxon>
        <taxon>Alicyclobacillus</taxon>
    </lineage>
</organism>
<comment type="function">
    <text evidence="11">Involved in coproporphyrin-dependent heme b biosynthesis. Catalyzes the oxidation of coproporphyrinogen III to coproporphyrin III.</text>
</comment>
<dbReference type="GO" id="GO:0004729">
    <property type="term" value="F:oxygen-dependent protoporphyrinogen oxidase activity"/>
    <property type="evidence" value="ECO:0007669"/>
    <property type="project" value="UniProtKB-EC"/>
</dbReference>
<comment type="catalytic activity">
    <reaction evidence="1">
        <text>coproporphyrinogen III + 3 O2 = coproporphyrin III + 3 H2O2</text>
        <dbReference type="Rhea" id="RHEA:43436"/>
        <dbReference type="ChEBI" id="CHEBI:15379"/>
        <dbReference type="ChEBI" id="CHEBI:16240"/>
        <dbReference type="ChEBI" id="CHEBI:57309"/>
        <dbReference type="ChEBI" id="CHEBI:131725"/>
        <dbReference type="EC" id="1.3.3.15"/>
    </reaction>
    <physiologicalReaction direction="left-to-right" evidence="1">
        <dbReference type="Rhea" id="RHEA:43437"/>
    </physiologicalReaction>
</comment>
<dbReference type="EMBL" id="JBHUCX010000083">
    <property type="protein sequence ID" value="MFD1676882.1"/>
    <property type="molecule type" value="Genomic_DNA"/>
</dbReference>
<keyword evidence="10 11" id="KW-0350">Heme biosynthesis</keyword>
<dbReference type="EC" id="1.3.3.15" evidence="5 11"/>
<evidence type="ECO:0000256" key="11">
    <source>
        <dbReference type="RuleBase" id="RU364052"/>
    </source>
</evidence>
<dbReference type="Gene3D" id="3.90.660.20">
    <property type="entry name" value="Protoporphyrinogen oxidase, mitochondrial, domain 2"/>
    <property type="match status" value="1"/>
</dbReference>
<keyword evidence="8 11" id="KW-0274">FAD</keyword>
<evidence type="ECO:0000256" key="3">
    <source>
        <dbReference type="ARBA" id="ARBA00004744"/>
    </source>
</evidence>
<evidence type="ECO:0000256" key="2">
    <source>
        <dbReference type="ARBA" id="ARBA00001974"/>
    </source>
</evidence>
<keyword evidence="11" id="KW-0963">Cytoplasm</keyword>
<dbReference type="Gene3D" id="3.50.50.60">
    <property type="entry name" value="FAD/NAD(P)-binding domain"/>
    <property type="match status" value="1"/>
</dbReference>
<evidence type="ECO:0000313" key="13">
    <source>
        <dbReference type="EMBL" id="MFD1676882.1"/>
    </source>
</evidence>
<evidence type="ECO:0000256" key="5">
    <source>
        <dbReference type="ARBA" id="ARBA00012402"/>
    </source>
</evidence>
<dbReference type="NCBIfam" id="TIGR00562">
    <property type="entry name" value="proto_IX_ox"/>
    <property type="match status" value="1"/>
</dbReference>
<keyword evidence="9 11" id="KW-0560">Oxidoreductase</keyword>
<reference evidence="14" key="1">
    <citation type="journal article" date="2019" name="Int. J. Syst. Evol. Microbiol.">
        <title>The Global Catalogue of Microorganisms (GCM) 10K type strain sequencing project: providing services to taxonomists for standard genome sequencing and annotation.</title>
        <authorList>
            <consortium name="The Broad Institute Genomics Platform"/>
            <consortium name="The Broad Institute Genome Sequencing Center for Infectious Disease"/>
            <person name="Wu L."/>
            <person name="Ma J."/>
        </authorList>
    </citation>
    <scope>NUCLEOTIDE SEQUENCE [LARGE SCALE GENOMIC DNA]</scope>
    <source>
        <strain evidence="14">CGMCC 1.12286</strain>
    </source>
</reference>
<dbReference type="RefSeq" id="WP_377944790.1">
    <property type="nucleotide sequence ID" value="NZ_JBHUCX010000083.1"/>
</dbReference>
<sequence>MEKTYRVAVIGGGITGLTAARRLMQQADHLQMQTEITIYEAANRLGGKVLTYRDGGLTLEAGPDSMLARKPAGMRLLQELGLASEIVYTNSAASQTYIARNAELVPMPSGTFIGIPMNVSAFLQTDLLSSQGKLRALFDICLPGSKLEEDVSLGAYLRARLGHEWVEQLGEPLLAGIYAGRVDDLSLQATWQQIVQLGTEYRSLIVGARAMRKRQSTPSNNSGRSAFMTVRGGLETVIERLADVLADKVHIALGHQVTRVAPTVRGYTLVIKSAGEVEEKAFDAVIVCTPVDTMKRLLQTYLPRRDNPFDVPYVSTATVILGYPKSHVKVDLSKASGFLVPRSENRAITASTWTSSKWPHTTTEDYVVLRCYVGRAGQASHLALADHEMVRAVHQDVKDLVGISPSPVFSKVTRWDNSMPNYLVGHLTRLQQLKQDLVESLPGVFVAGGGYEGLGLPDCIVQGESAAEAVWAHLLQHHGDRQEVMS</sequence>
<evidence type="ECO:0000256" key="8">
    <source>
        <dbReference type="ARBA" id="ARBA00022827"/>
    </source>
</evidence>
<dbReference type="InterPro" id="IPR036188">
    <property type="entry name" value="FAD/NAD-bd_sf"/>
</dbReference>
<dbReference type="PANTHER" id="PTHR42923:SF3">
    <property type="entry name" value="PROTOPORPHYRINOGEN OXIDASE"/>
    <property type="match status" value="1"/>
</dbReference>
<comment type="cofactor">
    <cofactor evidence="2 11">
        <name>FAD</name>
        <dbReference type="ChEBI" id="CHEBI:57692"/>
    </cofactor>
</comment>
<dbReference type="SUPFAM" id="SSF51905">
    <property type="entry name" value="FAD/NAD(P)-binding domain"/>
    <property type="match status" value="1"/>
</dbReference>
<evidence type="ECO:0000256" key="10">
    <source>
        <dbReference type="ARBA" id="ARBA00023133"/>
    </source>
</evidence>
<evidence type="ECO:0000256" key="6">
    <source>
        <dbReference type="ARBA" id="ARBA00019046"/>
    </source>
</evidence>
<proteinExistence type="inferred from homology"/>
<evidence type="ECO:0000256" key="9">
    <source>
        <dbReference type="ARBA" id="ARBA00023002"/>
    </source>
</evidence>
<evidence type="ECO:0000256" key="4">
    <source>
        <dbReference type="ARBA" id="ARBA00008310"/>
    </source>
</evidence>
<feature type="domain" description="Amine oxidase" evidence="12">
    <location>
        <begin position="14"/>
        <end position="470"/>
    </location>
</feature>
<dbReference type="InterPro" id="IPR004572">
    <property type="entry name" value="Protoporphyrinogen_oxidase"/>
</dbReference>
<gene>
    <name evidence="13" type="primary">hemG</name>
    <name evidence="13" type="ORF">ACFSB2_19600</name>
</gene>
<evidence type="ECO:0000259" key="12">
    <source>
        <dbReference type="Pfam" id="PF01593"/>
    </source>
</evidence>
<comment type="subcellular location">
    <subcellularLocation>
        <location evidence="11">Cytoplasm</location>
    </subcellularLocation>
</comment>
<dbReference type="Proteomes" id="UP001597079">
    <property type="component" value="Unassembled WGS sequence"/>
</dbReference>
<dbReference type="Gene3D" id="1.10.3110.10">
    <property type="entry name" value="protoporphyrinogen ix oxidase, domain 3"/>
    <property type="match status" value="1"/>
</dbReference>